<evidence type="ECO:0000256" key="2">
    <source>
        <dbReference type="ARBA" id="ARBA00022679"/>
    </source>
</evidence>
<keyword evidence="5" id="KW-1185">Reference proteome</keyword>
<evidence type="ECO:0000259" key="3">
    <source>
        <dbReference type="Pfam" id="PF10017"/>
    </source>
</evidence>
<dbReference type="InterPro" id="IPR017804">
    <property type="entry name" value="MeTrfase_EgtD-like"/>
</dbReference>
<dbReference type="InterPro" id="IPR035094">
    <property type="entry name" value="EgtD"/>
</dbReference>
<dbReference type="Proteomes" id="UP001461163">
    <property type="component" value="Unassembled WGS sequence"/>
</dbReference>
<dbReference type="GO" id="GO:0032259">
    <property type="term" value="P:methylation"/>
    <property type="evidence" value="ECO:0007669"/>
    <property type="project" value="UniProtKB-KW"/>
</dbReference>
<dbReference type="GO" id="GO:0052706">
    <property type="term" value="F:L-histidine N(alpha)-methyltransferase activity"/>
    <property type="evidence" value="ECO:0007669"/>
    <property type="project" value="UniProtKB-EC"/>
</dbReference>
<protein>
    <submittedName>
        <fullName evidence="4">L-histidine N(Alpha)-methyltransferase</fullName>
        <ecNumber evidence="4">2.1.1.44</ecNumber>
    </submittedName>
</protein>
<dbReference type="PANTHER" id="PTHR43397:SF1">
    <property type="entry name" value="ERGOTHIONEINE BIOSYNTHESIS PROTEIN 1"/>
    <property type="match status" value="1"/>
</dbReference>
<dbReference type="PANTHER" id="PTHR43397">
    <property type="entry name" value="ERGOTHIONEINE BIOSYNTHESIS PROTEIN 1"/>
    <property type="match status" value="1"/>
</dbReference>
<sequence length="334" mass="37851">MTFPPVAHQIDASHHTALKDSSSEHRNSVKDVIEEITSDLLAEKKSISSKFFYDSVGSKLFDQICNLPEYYPYRTEMGMLPSIAKDLSELITQPIELIEFGAGSLTKIRILLQSVKMIRSVVPIDIAQAHLQSAANLLATEYPDIDVTPIFADFTQPISLDNAKDVPKLGFFPGSTIGNFNREFALQFLQRLRRSLGDSGMLLIGVDTKKSPQQLHQAYNDSAGVTAQFNRNILSHVNHITGSDFNPDAFDHYALYNPHLGRIEMHLVSQCEQVLRIHDKQISFHQGETIHTENSYKYRPDEFIHLARMAGWQFEKQWLAKDDMFSVFLLHADT</sequence>
<accession>A0ABU9SSC3</accession>
<dbReference type="EMBL" id="JBBMQS010000002">
    <property type="protein sequence ID" value="MEM5496792.1"/>
    <property type="molecule type" value="Genomic_DNA"/>
</dbReference>
<dbReference type="Gene3D" id="3.40.50.150">
    <property type="entry name" value="Vaccinia Virus protein VP39"/>
    <property type="match status" value="1"/>
</dbReference>
<dbReference type="InterPro" id="IPR051128">
    <property type="entry name" value="EgtD_Methyltrsf_superfamily"/>
</dbReference>
<name>A0ABU9SSC3_9ALTE</name>
<dbReference type="EC" id="2.1.1.44" evidence="4"/>
<comment type="caution">
    <text evidence="4">The sequence shown here is derived from an EMBL/GenBank/DDBJ whole genome shotgun (WGS) entry which is preliminary data.</text>
</comment>
<keyword evidence="1 4" id="KW-0489">Methyltransferase</keyword>
<dbReference type="SUPFAM" id="SSF53335">
    <property type="entry name" value="S-adenosyl-L-methionine-dependent methyltransferases"/>
    <property type="match status" value="1"/>
</dbReference>
<dbReference type="Pfam" id="PF10017">
    <property type="entry name" value="Methyltransf_33"/>
    <property type="match status" value="1"/>
</dbReference>
<keyword evidence="2 4" id="KW-0808">Transferase</keyword>
<feature type="domain" description="Histidine-specific methyltransferase SAM-dependent" evidence="3">
    <location>
        <begin position="34"/>
        <end position="331"/>
    </location>
</feature>
<reference evidence="4 5" key="1">
    <citation type="submission" date="2024-03" db="EMBL/GenBank/DDBJ databases">
        <title>Community enrichment and isolation of bacterial strains for fucoidan degradation.</title>
        <authorList>
            <person name="Sichert A."/>
        </authorList>
    </citation>
    <scope>NUCLEOTIDE SEQUENCE [LARGE SCALE GENOMIC DNA]</scope>
    <source>
        <strain evidence="4 5">AS12</strain>
    </source>
</reference>
<evidence type="ECO:0000313" key="4">
    <source>
        <dbReference type="EMBL" id="MEM5496792.1"/>
    </source>
</evidence>
<organism evidence="4 5">
    <name type="scientific">Paraglaciecola mesophila</name>
    <dbReference type="NCBI Taxonomy" id="197222"/>
    <lineage>
        <taxon>Bacteria</taxon>
        <taxon>Pseudomonadati</taxon>
        <taxon>Pseudomonadota</taxon>
        <taxon>Gammaproteobacteria</taxon>
        <taxon>Alteromonadales</taxon>
        <taxon>Alteromonadaceae</taxon>
        <taxon>Paraglaciecola</taxon>
    </lineage>
</organism>
<dbReference type="NCBIfam" id="TIGR03438">
    <property type="entry name" value="egtD_ergothio"/>
    <property type="match status" value="1"/>
</dbReference>
<dbReference type="InterPro" id="IPR029063">
    <property type="entry name" value="SAM-dependent_MTases_sf"/>
</dbReference>
<evidence type="ECO:0000256" key="1">
    <source>
        <dbReference type="ARBA" id="ARBA00022603"/>
    </source>
</evidence>
<evidence type="ECO:0000313" key="5">
    <source>
        <dbReference type="Proteomes" id="UP001461163"/>
    </source>
</evidence>
<gene>
    <name evidence="4" type="primary">egtD</name>
    <name evidence="4" type="ORF">WNY77_05245</name>
</gene>
<proteinExistence type="predicted"/>
<dbReference type="RefSeq" id="WP_006990935.1">
    <property type="nucleotide sequence ID" value="NZ_JBBMQS010000002.1"/>
</dbReference>
<dbReference type="PIRSF" id="PIRSF018005">
    <property type="entry name" value="UCP018005"/>
    <property type="match status" value="1"/>
</dbReference>
<dbReference type="InterPro" id="IPR019257">
    <property type="entry name" value="MeTrfase_dom"/>
</dbReference>